<keyword evidence="1" id="KW-0812">Transmembrane</keyword>
<dbReference type="Pfam" id="PF07963">
    <property type="entry name" value="N_methyl"/>
    <property type="match status" value="1"/>
</dbReference>
<evidence type="ECO:0000256" key="1">
    <source>
        <dbReference type="SAM" id="Phobius"/>
    </source>
</evidence>
<keyword evidence="1" id="KW-0472">Membrane</keyword>
<protein>
    <submittedName>
        <fullName evidence="2">Prepilin-type N-terminal cleavage/methylation domain-containing protein</fullName>
    </submittedName>
</protein>
<dbReference type="EMBL" id="WIXJ01000002">
    <property type="protein sequence ID" value="MQY51044.1"/>
    <property type="molecule type" value="Genomic_DNA"/>
</dbReference>
<name>A0A6L5JWQ6_RHOTE</name>
<dbReference type="NCBIfam" id="TIGR02532">
    <property type="entry name" value="IV_pilin_GFxxxE"/>
    <property type="match status" value="1"/>
</dbReference>
<dbReference type="InterPro" id="IPR045584">
    <property type="entry name" value="Pilin-like"/>
</dbReference>
<dbReference type="PROSITE" id="PS00409">
    <property type="entry name" value="PROKAR_NTER_METHYL"/>
    <property type="match status" value="1"/>
</dbReference>
<reference evidence="2 3" key="1">
    <citation type="submission" date="2019-10" db="EMBL/GenBank/DDBJ databases">
        <title>Whole-genome sequence of the purple nonsulfur photosynthetic bacterium Rhodocyclus tenuis.</title>
        <authorList>
            <person name="Kyndt J.A."/>
            <person name="Meyer T.E."/>
        </authorList>
    </citation>
    <scope>NUCLEOTIDE SEQUENCE [LARGE SCALE GENOMIC DNA]</scope>
    <source>
        <strain evidence="2 3">DSM 110</strain>
    </source>
</reference>
<dbReference type="InterPro" id="IPR012902">
    <property type="entry name" value="N_methyl_site"/>
</dbReference>
<organism evidence="2 3">
    <name type="scientific">Rhodocyclus tenuis</name>
    <name type="common">Rhodospirillum tenue</name>
    <dbReference type="NCBI Taxonomy" id="1066"/>
    <lineage>
        <taxon>Bacteria</taxon>
        <taxon>Pseudomonadati</taxon>
        <taxon>Pseudomonadota</taxon>
        <taxon>Betaproteobacteria</taxon>
        <taxon>Rhodocyclales</taxon>
        <taxon>Rhodocyclaceae</taxon>
        <taxon>Rhodocyclus</taxon>
    </lineage>
</organism>
<dbReference type="AlphaFoldDB" id="A0A6L5JWQ6"/>
<proteinExistence type="predicted"/>
<dbReference type="SUPFAM" id="SSF54523">
    <property type="entry name" value="Pili subunits"/>
    <property type="match status" value="1"/>
</dbReference>
<keyword evidence="1" id="KW-1133">Transmembrane helix</keyword>
<comment type="caution">
    <text evidence="2">The sequence shown here is derived from an EMBL/GenBank/DDBJ whole genome shotgun (WGS) entry which is preliminary data.</text>
</comment>
<accession>A0A6L5JWQ6</accession>
<dbReference type="Proteomes" id="UP000480275">
    <property type="component" value="Unassembled WGS sequence"/>
</dbReference>
<gene>
    <name evidence="2" type="ORF">GHK24_04530</name>
</gene>
<evidence type="ECO:0000313" key="3">
    <source>
        <dbReference type="Proteomes" id="UP000480275"/>
    </source>
</evidence>
<evidence type="ECO:0000313" key="2">
    <source>
        <dbReference type="EMBL" id="MQY51044.1"/>
    </source>
</evidence>
<dbReference type="Gene3D" id="3.30.700.10">
    <property type="entry name" value="Glycoprotein, Type 4 Pilin"/>
    <property type="match status" value="1"/>
</dbReference>
<dbReference type="OrthoDB" id="9182129at2"/>
<feature type="transmembrane region" description="Helical" evidence="1">
    <location>
        <begin position="12"/>
        <end position="33"/>
    </location>
</feature>
<sequence length="131" mass="13258">MSGISAFAKSSGFTLVELIVVIVILGVLSATALPKFVDLGQDAQQAVTEGVAAGISSSSTINYAARKLDASRGIVVDDCSDATLLLDGGLPQGYSMGDSSLSLPVAPDVGQPCTVYGPRGTRADAILTGIR</sequence>